<feature type="region of interest" description="Disordered" evidence="1">
    <location>
        <begin position="1"/>
        <end position="23"/>
    </location>
</feature>
<name>A0A6A6XBQ7_9PLEO</name>
<dbReference type="Proteomes" id="UP000799757">
    <property type="component" value="Unassembled WGS sequence"/>
</dbReference>
<proteinExistence type="predicted"/>
<organism evidence="2 3">
    <name type="scientific">Melanomma pulvis-pyrius CBS 109.77</name>
    <dbReference type="NCBI Taxonomy" id="1314802"/>
    <lineage>
        <taxon>Eukaryota</taxon>
        <taxon>Fungi</taxon>
        <taxon>Dikarya</taxon>
        <taxon>Ascomycota</taxon>
        <taxon>Pezizomycotina</taxon>
        <taxon>Dothideomycetes</taxon>
        <taxon>Pleosporomycetidae</taxon>
        <taxon>Pleosporales</taxon>
        <taxon>Melanommataceae</taxon>
        <taxon>Melanomma</taxon>
    </lineage>
</organism>
<sequence>MVIHTSLARRPSGNRKYPGQRYFPRSRNGDLFARYRPGTYSNDGTHHTPVCATPPHEQAEPTQTTQRKHVECGMRYYPSARGLLLDLVTCPLRLVLTLVGVPSANAKAGRRTHTTRRLPPPNPLSPRRSSLLDCASVTRTLYFKSRGVTNGV</sequence>
<evidence type="ECO:0000313" key="2">
    <source>
        <dbReference type="EMBL" id="KAF2793691.1"/>
    </source>
</evidence>
<keyword evidence="3" id="KW-1185">Reference proteome</keyword>
<dbReference type="EMBL" id="MU001918">
    <property type="protein sequence ID" value="KAF2793691.1"/>
    <property type="molecule type" value="Genomic_DNA"/>
</dbReference>
<evidence type="ECO:0000256" key="1">
    <source>
        <dbReference type="SAM" id="MobiDB-lite"/>
    </source>
</evidence>
<evidence type="ECO:0000313" key="3">
    <source>
        <dbReference type="Proteomes" id="UP000799757"/>
    </source>
</evidence>
<protein>
    <submittedName>
        <fullName evidence="2">Uncharacterized protein</fullName>
    </submittedName>
</protein>
<gene>
    <name evidence="2" type="ORF">K505DRAFT_37269</name>
</gene>
<dbReference type="AlphaFoldDB" id="A0A6A6XBQ7"/>
<accession>A0A6A6XBQ7</accession>
<feature type="region of interest" description="Disordered" evidence="1">
    <location>
        <begin position="106"/>
        <end position="128"/>
    </location>
</feature>
<reference evidence="2" key="1">
    <citation type="journal article" date="2020" name="Stud. Mycol.">
        <title>101 Dothideomycetes genomes: a test case for predicting lifestyles and emergence of pathogens.</title>
        <authorList>
            <person name="Haridas S."/>
            <person name="Albert R."/>
            <person name="Binder M."/>
            <person name="Bloem J."/>
            <person name="Labutti K."/>
            <person name="Salamov A."/>
            <person name="Andreopoulos B."/>
            <person name="Baker S."/>
            <person name="Barry K."/>
            <person name="Bills G."/>
            <person name="Bluhm B."/>
            <person name="Cannon C."/>
            <person name="Castanera R."/>
            <person name="Culley D."/>
            <person name="Daum C."/>
            <person name="Ezra D."/>
            <person name="Gonzalez J."/>
            <person name="Henrissat B."/>
            <person name="Kuo A."/>
            <person name="Liang C."/>
            <person name="Lipzen A."/>
            <person name="Lutzoni F."/>
            <person name="Magnuson J."/>
            <person name="Mondo S."/>
            <person name="Nolan M."/>
            <person name="Ohm R."/>
            <person name="Pangilinan J."/>
            <person name="Park H.-J."/>
            <person name="Ramirez L."/>
            <person name="Alfaro M."/>
            <person name="Sun H."/>
            <person name="Tritt A."/>
            <person name="Yoshinaga Y."/>
            <person name="Zwiers L.-H."/>
            <person name="Turgeon B."/>
            <person name="Goodwin S."/>
            <person name="Spatafora J."/>
            <person name="Crous P."/>
            <person name="Grigoriev I."/>
        </authorList>
    </citation>
    <scope>NUCLEOTIDE SEQUENCE</scope>
    <source>
        <strain evidence="2">CBS 109.77</strain>
    </source>
</reference>